<accession>A0ABQ6F6Z2</accession>
<keyword evidence="5" id="KW-1185">Reference proteome</keyword>
<dbReference type="RefSeq" id="WP_284186558.1">
    <property type="nucleotide sequence ID" value="NZ_BSPX01000003.1"/>
</dbReference>
<keyword evidence="2" id="KW-0808">Transferase</keyword>
<keyword evidence="1" id="KW-0328">Glycosyltransferase</keyword>
<dbReference type="Proteomes" id="UP001157167">
    <property type="component" value="Unassembled WGS sequence"/>
</dbReference>
<evidence type="ECO:0000256" key="1">
    <source>
        <dbReference type="ARBA" id="ARBA00022676"/>
    </source>
</evidence>
<dbReference type="PANTHER" id="PTHR12526:SF510">
    <property type="entry name" value="D-INOSITOL 3-PHOSPHATE GLYCOSYLTRANSFERASE"/>
    <property type="match status" value="1"/>
</dbReference>
<evidence type="ECO:0000313" key="5">
    <source>
        <dbReference type="Proteomes" id="UP001157167"/>
    </source>
</evidence>
<sequence>MAEPRTLLVIAGEFPPLKTIGRIRTVKFVEHLRRYGWRCIVVTLQPSGREGNYDEALMAEIVDGDEIIRLPLRNLEVEIADTVKRLLGRQPALPAPVAAAPATKPAPAATRAPVAQPGGGLMDKAHGMIRWVLRTLVNVPDDFRPWAQDALKVCRALCAERQIDAIYTTLPPFSSLHVGHELRKETGLPWIADYRDLWYGDVLREWMPEWRKKMEFRMERRLLRRADVIVTVSEPKTAYMQRLHPQLKARWETLTNGYDTELYGSRQRTRPFSGDTIEFVYTGRLFKNRKGYAFAEALGRIHRSDPALAGRARVRIIGGVEPEIQRRYDQIIAEYGIGHLYDFVGDVSYGEAMDAQVNCDYLLLIVDTGETSDGVIPGKLFEYVSVRRPIFALCDPGATQQIIDKAGLGKTVPAESVDACEAMLREWLARPVPETVQADEAYLAQFDRKAITERFARVLDEVVAGQPGRAGR</sequence>
<evidence type="ECO:0000256" key="2">
    <source>
        <dbReference type="ARBA" id="ARBA00022679"/>
    </source>
</evidence>
<dbReference type="PANTHER" id="PTHR12526">
    <property type="entry name" value="GLYCOSYLTRANSFERASE"/>
    <property type="match status" value="1"/>
</dbReference>
<organism evidence="4 5">
    <name type="scientific">Zoogloea oryzae</name>
    <dbReference type="NCBI Taxonomy" id="310767"/>
    <lineage>
        <taxon>Bacteria</taxon>
        <taxon>Pseudomonadati</taxon>
        <taxon>Pseudomonadota</taxon>
        <taxon>Betaproteobacteria</taxon>
        <taxon>Rhodocyclales</taxon>
        <taxon>Zoogloeaceae</taxon>
        <taxon>Zoogloea</taxon>
    </lineage>
</organism>
<proteinExistence type="predicted"/>
<comment type="caution">
    <text evidence="4">The sequence shown here is derived from an EMBL/GenBank/DDBJ whole genome shotgun (WGS) entry which is preliminary data.</text>
</comment>
<protein>
    <recommendedName>
        <fullName evidence="3">Glycosyltransferase subfamily 4-like N-terminal domain-containing protein</fullName>
    </recommendedName>
</protein>
<dbReference type="EMBL" id="BSPX01000003">
    <property type="protein sequence ID" value="GLT21002.1"/>
    <property type="molecule type" value="Genomic_DNA"/>
</dbReference>
<dbReference type="InterPro" id="IPR028098">
    <property type="entry name" value="Glyco_trans_4-like_N"/>
</dbReference>
<feature type="domain" description="Glycosyltransferase subfamily 4-like N-terminal" evidence="3">
    <location>
        <begin position="100"/>
        <end position="244"/>
    </location>
</feature>
<evidence type="ECO:0000313" key="4">
    <source>
        <dbReference type="EMBL" id="GLT21002.1"/>
    </source>
</evidence>
<evidence type="ECO:0000259" key="3">
    <source>
        <dbReference type="Pfam" id="PF13579"/>
    </source>
</evidence>
<reference evidence="5" key="1">
    <citation type="journal article" date="2019" name="Int. J. Syst. Evol. Microbiol.">
        <title>The Global Catalogue of Microorganisms (GCM) 10K type strain sequencing project: providing services to taxonomists for standard genome sequencing and annotation.</title>
        <authorList>
            <consortium name="The Broad Institute Genomics Platform"/>
            <consortium name="The Broad Institute Genome Sequencing Center for Infectious Disease"/>
            <person name="Wu L."/>
            <person name="Ma J."/>
        </authorList>
    </citation>
    <scope>NUCLEOTIDE SEQUENCE [LARGE SCALE GENOMIC DNA]</scope>
    <source>
        <strain evidence="5">NBRC 102407</strain>
    </source>
</reference>
<gene>
    <name evidence="4" type="ORF">GCM10007933_04540</name>
</gene>
<name>A0ABQ6F6Z2_9RHOO</name>
<dbReference type="SUPFAM" id="SSF53756">
    <property type="entry name" value="UDP-Glycosyltransferase/glycogen phosphorylase"/>
    <property type="match status" value="1"/>
</dbReference>
<dbReference type="Gene3D" id="3.40.50.2000">
    <property type="entry name" value="Glycogen Phosphorylase B"/>
    <property type="match status" value="2"/>
</dbReference>
<dbReference type="Pfam" id="PF13579">
    <property type="entry name" value="Glyco_trans_4_4"/>
    <property type="match status" value="1"/>
</dbReference>